<protein>
    <submittedName>
        <fullName evidence="1">Uncharacterized protein</fullName>
    </submittedName>
</protein>
<sequence>MVQGMVPRLHGYNGCMKMKIQKQRDAQ</sequence>
<dbReference type="AlphaFoldDB" id="A0A2P2R131"/>
<dbReference type="EMBL" id="GGEC01092377">
    <property type="protein sequence ID" value="MBX72861.1"/>
    <property type="molecule type" value="Transcribed_RNA"/>
</dbReference>
<organism evidence="1">
    <name type="scientific">Rhizophora mucronata</name>
    <name type="common">Asiatic mangrove</name>
    <dbReference type="NCBI Taxonomy" id="61149"/>
    <lineage>
        <taxon>Eukaryota</taxon>
        <taxon>Viridiplantae</taxon>
        <taxon>Streptophyta</taxon>
        <taxon>Embryophyta</taxon>
        <taxon>Tracheophyta</taxon>
        <taxon>Spermatophyta</taxon>
        <taxon>Magnoliopsida</taxon>
        <taxon>eudicotyledons</taxon>
        <taxon>Gunneridae</taxon>
        <taxon>Pentapetalae</taxon>
        <taxon>rosids</taxon>
        <taxon>fabids</taxon>
        <taxon>Malpighiales</taxon>
        <taxon>Rhizophoraceae</taxon>
        <taxon>Rhizophora</taxon>
    </lineage>
</organism>
<proteinExistence type="predicted"/>
<name>A0A2P2R131_RHIMU</name>
<evidence type="ECO:0000313" key="1">
    <source>
        <dbReference type="EMBL" id="MBX72861.1"/>
    </source>
</evidence>
<accession>A0A2P2R131</accession>
<reference evidence="1" key="1">
    <citation type="submission" date="2018-02" db="EMBL/GenBank/DDBJ databases">
        <title>Rhizophora mucronata_Transcriptome.</title>
        <authorList>
            <person name="Meera S.P."/>
            <person name="Sreeshan A."/>
            <person name="Augustine A."/>
        </authorList>
    </citation>
    <scope>NUCLEOTIDE SEQUENCE</scope>
    <source>
        <tissue evidence="1">Leaf</tissue>
    </source>
</reference>